<reference evidence="2 4" key="2">
    <citation type="journal article" date="2018" name="PLoS ONE">
        <title>The draft genome of Kipferlia bialata reveals reductive genome evolution in fornicate parasites.</title>
        <authorList>
            <person name="Tanifuji G."/>
            <person name="Takabayashi S."/>
            <person name="Kume K."/>
            <person name="Takagi M."/>
            <person name="Nakayama T."/>
            <person name="Kamikawa R."/>
            <person name="Inagaki Y."/>
            <person name="Hashimoto T."/>
        </authorList>
    </citation>
    <scope>NUCLEOTIDE SEQUENCE [LARGE SCALE GENOMIC DNA]</scope>
    <source>
        <strain evidence="2">NY0173</strain>
    </source>
</reference>
<keyword evidence="4" id="KW-1185">Reference proteome</keyword>
<sequence>MSTCNSYALLISNDGFRFYLDPAAALQSPILKQLVHTQPEGVSLDIPASVLLIVCRYLEYQYLWGPAHIKTTTQARPPPPVVPPKLGVAVALAARYLQL</sequence>
<dbReference type="SUPFAM" id="SSF54695">
    <property type="entry name" value="POZ domain"/>
    <property type="match status" value="1"/>
</dbReference>
<keyword evidence="2" id="KW-0808">Transferase</keyword>
<evidence type="ECO:0000313" key="3">
    <source>
        <dbReference type="EMBL" id="GIQ84678.1"/>
    </source>
</evidence>
<dbReference type="Proteomes" id="UP000265618">
    <property type="component" value="Unassembled WGS sequence"/>
</dbReference>
<dbReference type="GO" id="GO:0016301">
    <property type="term" value="F:kinase activity"/>
    <property type="evidence" value="ECO:0007669"/>
    <property type="project" value="UniProtKB-KW"/>
</dbReference>
<dbReference type="GO" id="GO:0006511">
    <property type="term" value="P:ubiquitin-dependent protein catabolic process"/>
    <property type="evidence" value="ECO:0007669"/>
    <property type="project" value="InterPro"/>
</dbReference>
<dbReference type="AlphaFoldDB" id="A0A9K3CVA1"/>
<reference evidence="2" key="1">
    <citation type="submission" date="2016-10" db="EMBL/GenBank/DDBJ databases">
        <authorList>
            <person name="Tanifuji G."/>
            <person name="Kume K."/>
            <person name="Nakayama T."/>
            <person name="Takabayashi S."/>
            <person name="Hashimoto T."/>
        </authorList>
    </citation>
    <scope>NUCLEOTIDE SEQUENCE</scope>
    <source>
        <strain evidence="2">NY0173</strain>
    </source>
</reference>
<dbReference type="Gene3D" id="3.30.710.10">
    <property type="entry name" value="Potassium Channel Kv1.1, Chain A"/>
    <property type="match status" value="1"/>
</dbReference>
<dbReference type="InterPro" id="IPR011333">
    <property type="entry name" value="SKP1/BTB/POZ_sf"/>
</dbReference>
<name>A0A9K3CVA1_9EUKA</name>
<dbReference type="EMBL" id="BDIP01001574">
    <property type="protein sequence ID" value="GIQ84678.1"/>
    <property type="molecule type" value="Genomic_DNA"/>
</dbReference>
<accession>A0A9K3CVA1</accession>
<comment type="similarity">
    <text evidence="1">Belongs to the SKP1 family.</text>
</comment>
<organism evidence="2 4">
    <name type="scientific">Kipferlia bialata</name>
    <dbReference type="NCBI Taxonomy" id="797122"/>
    <lineage>
        <taxon>Eukaryota</taxon>
        <taxon>Metamonada</taxon>
        <taxon>Carpediemonas-like organisms</taxon>
        <taxon>Kipferlia</taxon>
    </lineage>
</organism>
<protein>
    <submittedName>
        <fullName evidence="2">S-phase kinase-associated protein 1-like protein</fullName>
    </submittedName>
</protein>
<gene>
    <name evidence="2" type="ORF">KIPB_003960</name>
    <name evidence="3" type="ORF">KIPB_006220</name>
</gene>
<keyword evidence="2" id="KW-0418">Kinase</keyword>
<dbReference type="InterPro" id="IPR001232">
    <property type="entry name" value="SKP1-like"/>
</dbReference>
<comment type="caution">
    <text evidence="2">The sequence shown here is derived from an EMBL/GenBank/DDBJ whole genome shotgun (WGS) entry which is preliminary data.</text>
</comment>
<dbReference type="EMBL" id="BDIP01000806">
    <property type="protein sequence ID" value="GIQ82765.1"/>
    <property type="molecule type" value="Genomic_DNA"/>
</dbReference>
<evidence type="ECO:0000313" key="2">
    <source>
        <dbReference type="EMBL" id="GIQ82765.1"/>
    </source>
</evidence>
<evidence type="ECO:0000313" key="4">
    <source>
        <dbReference type="Proteomes" id="UP000265618"/>
    </source>
</evidence>
<dbReference type="SMART" id="SM00512">
    <property type="entry name" value="Skp1"/>
    <property type="match status" value="1"/>
</dbReference>
<proteinExistence type="inferred from homology"/>
<evidence type="ECO:0000256" key="1">
    <source>
        <dbReference type="ARBA" id="ARBA00009993"/>
    </source>
</evidence>